<evidence type="ECO:0000313" key="4">
    <source>
        <dbReference type="EMBL" id="KAK5541136.1"/>
    </source>
</evidence>
<dbReference type="GO" id="GO:0008270">
    <property type="term" value="F:zinc ion binding"/>
    <property type="evidence" value="ECO:0007669"/>
    <property type="project" value="InterPro"/>
</dbReference>
<evidence type="ECO:0000313" key="5">
    <source>
        <dbReference type="Proteomes" id="UP001345827"/>
    </source>
</evidence>
<comment type="caution">
    <text evidence="4">The sequence shown here is derived from an EMBL/GenBank/DDBJ whole genome shotgun (WGS) entry which is preliminary data.</text>
</comment>
<sequence length="659" mass="73921">MPNNAPIATPQEVCYLTRNPDPNVVNNETQTGQLSTLSSHAKSSAPLFSDVHAGPEYGMELSFEAMVNDEDIFGQFMDVSDVGDPFYLDSAPSHPAQHVPNNDGDFSSGVSVTTPSPADTACHFKSPYPWLRDWSLSYVKDDSTHTKLVRERAFILPSADEIQTSIMLYFTHMQSRLPVLNERQFHQLLTEEDPKPISLALLYAVLFVSTPYLAAEGKRMAGYNTIFAATCEFYSRAAVSRKTTHSNGLTLTARKLLLKLGCEDDPLRRVQICLLLSTYRSYENRYYENERYVTTAYDLLVENDAFQQSSTPSNPDQPAWKRACMCFLSRAVCLLIALKKTSRPEMFDSSLPFCPKISVDDFQADCSFSWYLSKETKQRTYRLFVAIFQLQMRTAELGKLLVYRTALYTPNQTHSQTVPSAPEHLSVENVELKIDEWRQNNRQLLDSEPPDSSSSTDFKAFKIAHAYTMLSYEYFRSELYQATLIVDKDGLTSWAMRLREASRMALRESVAATVAILESLEAHALSAFLPPGSLCCVMIPLTIFYVHLKTTSNYDPLMLEKLAMCSRVTRTLSSLHDPAGFFHALMNATLAMVDRYRLPSEHLGHGLTSKADDKATDDSRGMGQAIVPLPGLSLHSSIIRLQNLAYAKGVPESACSTLK</sequence>
<feature type="region of interest" description="Disordered" evidence="2">
    <location>
        <begin position="90"/>
        <end position="110"/>
    </location>
</feature>
<protein>
    <recommendedName>
        <fullName evidence="3">Xylanolytic transcriptional activator regulatory domain-containing protein</fullName>
    </recommendedName>
</protein>
<evidence type="ECO:0000259" key="3">
    <source>
        <dbReference type="Pfam" id="PF04082"/>
    </source>
</evidence>
<dbReference type="PANTHER" id="PTHR47425:SF2">
    <property type="entry name" value="FARB-RELATED"/>
    <property type="match status" value="1"/>
</dbReference>
<reference evidence="4 5" key="1">
    <citation type="submission" date="2023-06" db="EMBL/GenBank/DDBJ databases">
        <title>Black Yeasts Isolated from many extreme environments.</title>
        <authorList>
            <person name="Coleine C."/>
            <person name="Stajich J.E."/>
            <person name="Selbmann L."/>
        </authorList>
    </citation>
    <scope>NUCLEOTIDE SEQUENCE [LARGE SCALE GENOMIC DNA]</scope>
    <source>
        <strain evidence="4 5">CCFEE 5887</strain>
    </source>
</reference>
<dbReference type="EMBL" id="JAXLQG010000004">
    <property type="protein sequence ID" value="KAK5541136.1"/>
    <property type="molecule type" value="Genomic_DNA"/>
</dbReference>
<dbReference type="GO" id="GO:0003677">
    <property type="term" value="F:DNA binding"/>
    <property type="evidence" value="ECO:0007669"/>
    <property type="project" value="InterPro"/>
</dbReference>
<dbReference type="InterPro" id="IPR007219">
    <property type="entry name" value="XnlR_reg_dom"/>
</dbReference>
<gene>
    <name evidence="4" type="ORF">LTR25_002913</name>
</gene>
<accession>A0AAV9QGN3</accession>
<evidence type="ECO:0000256" key="2">
    <source>
        <dbReference type="SAM" id="MobiDB-lite"/>
    </source>
</evidence>
<name>A0AAV9QGN3_9PEZI</name>
<evidence type="ECO:0000256" key="1">
    <source>
        <dbReference type="ARBA" id="ARBA00023242"/>
    </source>
</evidence>
<organism evidence="4 5">
    <name type="scientific">Vermiconidia calcicola</name>
    <dbReference type="NCBI Taxonomy" id="1690605"/>
    <lineage>
        <taxon>Eukaryota</taxon>
        <taxon>Fungi</taxon>
        <taxon>Dikarya</taxon>
        <taxon>Ascomycota</taxon>
        <taxon>Pezizomycotina</taxon>
        <taxon>Dothideomycetes</taxon>
        <taxon>Dothideomycetidae</taxon>
        <taxon>Mycosphaerellales</taxon>
        <taxon>Extremaceae</taxon>
        <taxon>Vermiconidia</taxon>
    </lineage>
</organism>
<dbReference type="CDD" id="cd12148">
    <property type="entry name" value="fungal_TF_MHR"/>
    <property type="match status" value="1"/>
</dbReference>
<feature type="domain" description="Xylanolytic transcriptional activator regulatory" evidence="3">
    <location>
        <begin position="166"/>
        <end position="390"/>
    </location>
</feature>
<dbReference type="Proteomes" id="UP001345827">
    <property type="component" value="Unassembled WGS sequence"/>
</dbReference>
<dbReference type="PANTHER" id="PTHR47425">
    <property type="entry name" value="FARB-RELATED"/>
    <property type="match status" value="1"/>
</dbReference>
<proteinExistence type="predicted"/>
<dbReference type="AlphaFoldDB" id="A0AAV9QGN3"/>
<dbReference type="GO" id="GO:0006351">
    <property type="term" value="P:DNA-templated transcription"/>
    <property type="evidence" value="ECO:0007669"/>
    <property type="project" value="InterPro"/>
</dbReference>
<keyword evidence="1" id="KW-0539">Nucleus</keyword>
<dbReference type="InterPro" id="IPR052761">
    <property type="entry name" value="Fungal_Detox/Toxin_TFs"/>
</dbReference>
<keyword evidence="5" id="KW-1185">Reference proteome</keyword>
<dbReference type="Pfam" id="PF04082">
    <property type="entry name" value="Fungal_trans"/>
    <property type="match status" value="1"/>
</dbReference>